<evidence type="ECO:0000256" key="2">
    <source>
        <dbReference type="SAM" id="Phobius"/>
    </source>
</evidence>
<sequence>MNWKFFKKNGMFLLTLVLIACMGLSLLYIIQNITINRHELESFSGDVGNVRIPKVIFQTSKEPIEDYVVNMIRKKSAGWEYKHFTDQDILAYFEANPMPEFSNITLQFQRLKGAHKADLFRYYYIYLEGGVFLDSDAMIQMDMDILAADCDFFSVNSTCVDKSIFQGFIGAVPKNEIMYLALKHAYTVNPADLTDNYHMLVRELHTIVFSKKFDCEIKLFTEKCIEHAVAYTVDDNNNIVLKHYHTDKVVPFV</sequence>
<feature type="transmembrane region" description="Helical" evidence="2">
    <location>
        <begin position="12"/>
        <end position="30"/>
    </location>
</feature>
<dbReference type="GO" id="GO:0051999">
    <property type="term" value="P:mannosyl-inositol phosphorylceramide biosynthetic process"/>
    <property type="evidence" value="ECO:0007669"/>
    <property type="project" value="TreeGrafter"/>
</dbReference>
<dbReference type="PROSITE" id="PS51257">
    <property type="entry name" value="PROKAR_LIPOPROTEIN"/>
    <property type="match status" value="1"/>
</dbReference>
<dbReference type="Pfam" id="PF04488">
    <property type="entry name" value="Gly_transf_sug"/>
    <property type="match status" value="1"/>
</dbReference>
<dbReference type="EMBL" id="MN740015">
    <property type="protein sequence ID" value="QHT84069.1"/>
    <property type="molecule type" value="Genomic_DNA"/>
</dbReference>
<dbReference type="Gene3D" id="3.90.550.20">
    <property type="match status" value="1"/>
</dbReference>
<dbReference type="InterPro" id="IPR051706">
    <property type="entry name" value="Glycosyltransferase_domain"/>
</dbReference>
<keyword evidence="2" id="KW-0812">Transmembrane</keyword>
<dbReference type="PANTHER" id="PTHR32385:SF15">
    <property type="entry name" value="INOSITOL PHOSPHOCERAMIDE MANNOSYLTRANSFERASE 1"/>
    <property type="match status" value="1"/>
</dbReference>
<keyword evidence="1" id="KW-0808">Transferase</keyword>
<evidence type="ECO:0000313" key="3">
    <source>
        <dbReference type="EMBL" id="QHT84069.1"/>
    </source>
</evidence>
<dbReference type="InterPro" id="IPR029044">
    <property type="entry name" value="Nucleotide-diphossugar_trans"/>
</dbReference>
<keyword evidence="2" id="KW-0472">Membrane</keyword>
<dbReference type="GO" id="GO:0016020">
    <property type="term" value="C:membrane"/>
    <property type="evidence" value="ECO:0007669"/>
    <property type="project" value="GOC"/>
</dbReference>
<evidence type="ECO:0008006" key="4">
    <source>
        <dbReference type="Google" id="ProtNLM"/>
    </source>
</evidence>
<evidence type="ECO:0000256" key="1">
    <source>
        <dbReference type="ARBA" id="ARBA00022679"/>
    </source>
</evidence>
<keyword evidence="2" id="KW-1133">Transmembrane helix</keyword>
<organism evidence="3">
    <name type="scientific">viral metagenome</name>
    <dbReference type="NCBI Taxonomy" id="1070528"/>
    <lineage>
        <taxon>unclassified sequences</taxon>
        <taxon>metagenomes</taxon>
        <taxon>organismal metagenomes</taxon>
    </lineage>
</organism>
<dbReference type="SUPFAM" id="SSF53448">
    <property type="entry name" value="Nucleotide-diphospho-sugar transferases"/>
    <property type="match status" value="1"/>
</dbReference>
<protein>
    <recommendedName>
        <fullName evidence="4">Glycosyltransferase</fullName>
    </recommendedName>
</protein>
<accession>A0A6C0HU46</accession>
<dbReference type="InterPro" id="IPR007577">
    <property type="entry name" value="GlycoTrfase_DXD_sugar-bd_CS"/>
</dbReference>
<dbReference type="GO" id="GO:0000030">
    <property type="term" value="F:mannosyltransferase activity"/>
    <property type="evidence" value="ECO:0007669"/>
    <property type="project" value="TreeGrafter"/>
</dbReference>
<name>A0A6C0HU46_9ZZZZ</name>
<dbReference type="AlphaFoldDB" id="A0A6C0HU46"/>
<proteinExistence type="predicted"/>
<reference evidence="3" key="1">
    <citation type="journal article" date="2020" name="Nature">
        <title>Giant virus diversity and host interactions through global metagenomics.</title>
        <authorList>
            <person name="Schulz F."/>
            <person name="Roux S."/>
            <person name="Paez-Espino D."/>
            <person name="Jungbluth S."/>
            <person name="Walsh D.A."/>
            <person name="Denef V.J."/>
            <person name="McMahon K.D."/>
            <person name="Konstantinidis K.T."/>
            <person name="Eloe-Fadrosh E.A."/>
            <person name="Kyrpides N.C."/>
            <person name="Woyke T."/>
        </authorList>
    </citation>
    <scope>NUCLEOTIDE SEQUENCE</scope>
    <source>
        <strain evidence="3">GVMAG-M-3300023184-16</strain>
    </source>
</reference>
<dbReference type="PANTHER" id="PTHR32385">
    <property type="entry name" value="MANNOSYL PHOSPHORYLINOSITOL CERAMIDE SYNTHASE"/>
    <property type="match status" value="1"/>
</dbReference>